<dbReference type="AlphaFoldDB" id="A0A9Q1H0S6"/>
<keyword evidence="4" id="KW-1185">Reference proteome</keyword>
<reference evidence="3" key="1">
    <citation type="submission" date="2022-04" db="EMBL/GenBank/DDBJ databases">
        <title>Carnegiea gigantea Genome sequencing and assembly v2.</title>
        <authorList>
            <person name="Copetti D."/>
            <person name="Sanderson M.J."/>
            <person name="Burquez A."/>
            <person name="Wojciechowski M.F."/>
        </authorList>
    </citation>
    <scope>NUCLEOTIDE SEQUENCE</scope>
    <source>
        <strain evidence="3">SGP5-SGP5p</strain>
        <tissue evidence="3">Aerial part</tissue>
    </source>
</reference>
<dbReference type="PANTHER" id="PTHR33499">
    <property type="entry name" value="OS12G0282400 PROTEIN-RELATED"/>
    <property type="match status" value="1"/>
</dbReference>
<gene>
    <name evidence="3" type="ORF">Cgig2_028288</name>
</gene>
<feature type="region of interest" description="Disordered" evidence="2">
    <location>
        <begin position="490"/>
        <end position="513"/>
    </location>
</feature>
<dbReference type="OrthoDB" id="1913335at2759"/>
<name>A0A9Q1H0S6_9CARY</name>
<comment type="caution">
    <text evidence="3">The sequence shown here is derived from an EMBL/GenBank/DDBJ whole genome shotgun (WGS) entry which is preliminary data.</text>
</comment>
<sequence>MSNLRANSRIKKQTTLTNEYENERISRIRENKLKLQSLGIKRIAASLTSLVDDTNTKRAQGKHKSQMDNDVEYVPCCNDADEELNSSGDELREQEQDHASTLLKKTRSLTKPKGLEMKQTIAPMSMTNEQLFVENIYGDTHGFLDKQEFSDDDYDHANLETDGADQESGIRQTVEAQNLSSGNQVGSNEERRPITPVSETTPIVGMCSVEHTMEDQNLTSTNQGIGNNKSELNAAGTTKKTRGIVYYRKLTTLPPGEKLTVEFDNDGIPVGANGSSFSFFLGNQVRNRIVIPIHGVFSFDSLELRKNAILRHARALFRDSKHKLKCKYFDNPKLKTKADRMKNRPVYMLDVDWKYLVNLWSSPEFQKEKYRRECSRLDLMLKSRTRTSDKPVNAENLANNMHAKAAMEKLKNEREQGLNNKTDEQTFQEVFGKEKHGYLRAYGRGKSITDYFGVKPSRLDLAQYVMELKKRADANIMEAKKDVEEARKEAEQAKLEAEQAKKKAEEARKDAEITRQEVDAKIEANNKMREKTMNNMLEEFLRSSTHGDL</sequence>
<feature type="coiled-coil region" evidence="1">
    <location>
        <begin position="393"/>
        <end position="420"/>
    </location>
</feature>
<evidence type="ECO:0000256" key="1">
    <source>
        <dbReference type="SAM" id="Coils"/>
    </source>
</evidence>
<dbReference type="EMBL" id="JAKOGI010001044">
    <property type="protein sequence ID" value="KAJ8428168.1"/>
    <property type="molecule type" value="Genomic_DNA"/>
</dbReference>
<dbReference type="Proteomes" id="UP001153076">
    <property type="component" value="Unassembled WGS sequence"/>
</dbReference>
<evidence type="ECO:0000313" key="3">
    <source>
        <dbReference type="EMBL" id="KAJ8428168.1"/>
    </source>
</evidence>
<proteinExistence type="predicted"/>
<evidence type="ECO:0000313" key="4">
    <source>
        <dbReference type="Proteomes" id="UP001153076"/>
    </source>
</evidence>
<protein>
    <submittedName>
        <fullName evidence="3">Uncharacterized protein</fullName>
    </submittedName>
</protein>
<organism evidence="3 4">
    <name type="scientific">Carnegiea gigantea</name>
    <dbReference type="NCBI Taxonomy" id="171969"/>
    <lineage>
        <taxon>Eukaryota</taxon>
        <taxon>Viridiplantae</taxon>
        <taxon>Streptophyta</taxon>
        <taxon>Embryophyta</taxon>
        <taxon>Tracheophyta</taxon>
        <taxon>Spermatophyta</taxon>
        <taxon>Magnoliopsida</taxon>
        <taxon>eudicotyledons</taxon>
        <taxon>Gunneridae</taxon>
        <taxon>Pentapetalae</taxon>
        <taxon>Caryophyllales</taxon>
        <taxon>Cactineae</taxon>
        <taxon>Cactaceae</taxon>
        <taxon>Cactoideae</taxon>
        <taxon>Echinocereeae</taxon>
        <taxon>Carnegiea</taxon>
    </lineage>
</organism>
<keyword evidence="1" id="KW-0175">Coiled coil</keyword>
<evidence type="ECO:0000256" key="2">
    <source>
        <dbReference type="SAM" id="MobiDB-lite"/>
    </source>
</evidence>
<dbReference type="PANTHER" id="PTHR33499:SF11">
    <property type="entry name" value="NO APICAL MERISTEM-ASSOCIATED C-TERMINAL DOMAIN-CONTAINING PROTEIN"/>
    <property type="match status" value="1"/>
</dbReference>
<accession>A0A9Q1H0S6</accession>